<dbReference type="EMBL" id="GL629771">
    <property type="protein sequence ID" value="EFX02456.1"/>
    <property type="molecule type" value="Genomic_DNA"/>
</dbReference>
<gene>
    <name evidence="1" type="ORF">CMQ_5817</name>
</gene>
<dbReference type="GeneID" id="25979181"/>
<accession>F0XIH0</accession>
<dbReference type="RefSeq" id="XP_014171938.1">
    <property type="nucleotide sequence ID" value="XM_014316463.1"/>
</dbReference>
<proteinExistence type="predicted"/>
<dbReference type="HOGENOM" id="CLU_1643875_0_0_1"/>
<evidence type="ECO:0000313" key="1">
    <source>
        <dbReference type="EMBL" id="EFX02456.1"/>
    </source>
</evidence>
<dbReference type="InParanoid" id="F0XIH0"/>
<reference evidence="1 2" key="1">
    <citation type="journal article" date="2011" name="Proc. Natl. Acad. Sci. U.S.A.">
        <title>Genome and transcriptome analyses of the mountain pine beetle-fungal symbiont Grosmannia clavigera, a lodgepole pine pathogen.</title>
        <authorList>
            <person name="DiGuistini S."/>
            <person name="Wang Y."/>
            <person name="Liao N.Y."/>
            <person name="Taylor G."/>
            <person name="Tanguay P."/>
            <person name="Feau N."/>
            <person name="Henrissat B."/>
            <person name="Chan S.K."/>
            <person name="Hesse-Orce U."/>
            <person name="Alamouti S.M."/>
            <person name="Tsui C.K.M."/>
            <person name="Docking R.T."/>
            <person name="Levasseur A."/>
            <person name="Haridas S."/>
            <person name="Robertson G."/>
            <person name="Birol I."/>
            <person name="Holt R.A."/>
            <person name="Marra M.A."/>
            <person name="Hamelin R.C."/>
            <person name="Hirst M."/>
            <person name="Jones S.J.M."/>
            <person name="Bohlmann J."/>
            <person name="Breuil C."/>
        </authorList>
    </citation>
    <scope>NUCLEOTIDE SEQUENCE [LARGE SCALE GENOMIC DNA]</scope>
    <source>
        <strain evidence="2">kw1407 / UAMH 11150</strain>
    </source>
</reference>
<evidence type="ECO:0000313" key="2">
    <source>
        <dbReference type="Proteomes" id="UP000007796"/>
    </source>
</evidence>
<name>F0XIH0_GROCL</name>
<dbReference type="AlphaFoldDB" id="F0XIH0"/>
<sequence>MPAYPVASSPKEHTAALAHFEGHGSFFSMYGPPVGEQTAQMQVLPACVGEEDPGAPERRASMCMRPGCDVLGLTLWGFREITLMQVRTATCARIHEPRYYAVHSKILCMYGVLNDASKYDYSSSQWINVPAPGPNPLSNACTDLGLVTEEGQMDRWIGRRG</sequence>
<dbReference type="Proteomes" id="UP000007796">
    <property type="component" value="Unassembled WGS sequence"/>
</dbReference>
<keyword evidence="2" id="KW-1185">Reference proteome</keyword>
<protein>
    <submittedName>
        <fullName evidence="1">Uncharacterized protein</fullName>
    </submittedName>
</protein>
<organism evidence="2">
    <name type="scientific">Grosmannia clavigera (strain kw1407 / UAMH 11150)</name>
    <name type="common">Blue stain fungus</name>
    <name type="synonym">Graphiocladiella clavigera</name>
    <dbReference type="NCBI Taxonomy" id="655863"/>
    <lineage>
        <taxon>Eukaryota</taxon>
        <taxon>Fungi</taxon>
        <taxon>Dikarya</taxon>
        <taxon>Ascomycota</taxon>
        <taxon>Pezizomycotina</taxon>
        <taxon>Sordariomycetes</taxon>
        <taxon>Sordariomycetidae</taxon>
        <taxon>Ophiostomatales</taxon>
        <taxon>Ophiostomataceae</taxon>
        <taxon>Leptographium</taxon>
    </lineage>
</organism>